<evidence type="ECO:0000313" key="2">
    <source>
        <dbReference type="EMBL" id="KOO26989.1"/>
    </source>
</evidence>
<name>A0A0M0JKA6_9EUKA</name>
<accession>A0A0M0JKA6</accession>
<organism evidence="2 3">
    <name type="scientific">Chrysochromulina tobinii</name>
    <dbReference type="NCBI Taxonomy" id="1460289"/>
    <lineage>
        <taxon>Eukaryota</taxon>
        <taxon>Haptista</taxon>
        <taxon>Haptophyta</taxon>
        <taxon>Prymnesiophyceae</taxon>
        <taxon>Prymnesiales</taxon>
        <taxon>Chrysochromulinaceae</taxon>
        <taxon>Chrysochromulina</taxon>
    </lineage>
</organism>
<dbReference type="OrthoDB" id="10549887at2759"/>
<keyword evidence="3" id="KW-1185">Reference proteome</keyword>
<keyword evidence="1" id="KW-0472">Membrane</keyword>
<dbReference type="Proteomes" id="UP000037460">
    <property type="component" value="Unassembled WGS sequence"/>
</dbReference>
<reference evidence="3" key="1">
    <citation type="journal article" date="2015" name="PLoS Genet.">
        <title>Genome Sequence and Transcriptome Analyses of Chrysochromulina tobin: Metabolic Tools for Enhanced Algal Fitness in the Prominent Order Prymnesiales (Haptophyceae).</title>
        <authorList>
            <person name="Hovde B.T."/>
            <person name="Deodato C.R."/>
            <person name="Hunsperger H.M."/>
            <person name="Ryken S.A."/>
            <person name="Yost W."/>
            <person name="Jha R.K."/>
            <person name="Patterson J."/>
            <person name="Monnat R.J. Jr."/>
            <person name="Barlow S.B."/>
            <person name="Starkenburg S.R."/>
            <person name="Cattolico R.A."/>
        </authorList>
    </citation>
    <scope>NUCLEOTIDE SEQUENCE</scope>
    <source>
        <strain evidence="3">CCMP291</strain>
    </source>
</reference>
<proteinExistence type="predicted"/>
<evidence type="ECO:0000256" key="1">
    <source>
        <dbReference type="SAM" id="Phobius"/>
    </source>
</evidence>
<evidence type="ECO:0000313" key="3">
    <source>
        <dbReference type="Proteomes" id="UP000037460"/>
    </source>
</evidence>
<dbReference type="AlphaFoldDB" id="A0A0M0JKA6"/>
<comment type="caution">
    <text evidence="2">The sequence shown here is derived from an EMBL/GenBank/DDBJ whole genome shotgun (WGS) entry which is preliminary data.</text>
</comment>
<feature type="transmembrane region" description="Helical" evidence="1">
    <location>
        <begin position="278"/>
        <end position="299"/>
    </location>
</feature>
<keyword evidence="1" id="KW-0812">Transmembrane</keyword>
<protein>
    <submittedName>
        <fullName evidence="2">Uncharacterized protein</fullName>
    </submittedName>
</protein>
<sequence>MLVVGSRFPSWWPFLVASYERNAPTYTLIVVHTSALSAEDSGLPSKGRNVRYEYVPLSALQARFVQKLGATPARVEAKFASAKGLSDLKPFYGHVFEELLDERTYTHWGWADWDLLLGDLSAVVPERSLWEYDALTFPGATLGFAWAGQLSILRNDAPSRALYTVVPNHLELGFKTGAGEQRQSGWEERVLLRETLRHRPSYAILFHMAAQFDYKAQWLTWVPFDHYWHEGKVWRCAKQPLTRPGRPPLLVQNATRWLADVRQTVLAFAIILLEHETVIVIVIGTDLLLLELIVIGSVLSS</sequence>
<dbReference type="InterPro" id="IPR046733">
    <property type="entry name" value="DUF6625"/>
</dbReference>
<dbReference type="EMBL" id="JWZX01002777">
    <property type="protein sequence ID" value="KOO26989.1"/>
    <property type="molecule type" value="Genomic_DNA"/>
</dbReference>
<dbReference type="Pfam" id="PF20330">
    <property type="entry name" value="DUF6625"/>
    <property type="match status" value="1"/>
</dbReference>
<keyword evidence="1" id="KW-1133">Transmembrane helix</keyword>
<gene>
    <name evidence="2" type="ORF">Ctob_000875</name>
</gene>